<dbReference type="Pfam" id="PF08084">
    <property type="entry name" value="PROCT"/>
    <property type="match status" value="1"/>
</dbReference>
<dbReference type="Proteomes" id="UP001516464">
    <property type="component" value="Unassembled WGS sequence"/>
</dbReference>
<dbReference type="Gene3D" id="3.30.43.40">
    <property type="entry name" value="Pre-mRNA-processing-splicing factor 8, U5-snRNA-binding domain"/>
    <property type="match status" value="1"/>
</dbReference>
<feature type="domain" description="PROCN" evidence="3">
    <location>
        <begin position="261"/>
        <end position="643"/>
    </location>
</feature>
<name>A0ABQ7I130_9MICR</name>
<dbReference type="Gene3D" id="1.20.80.40">
    <property type="match status" value="1"/>
</dbReference>
<dbReference type="Pfam" id="PF10596">
    <property type="entry name" value="U6-snRNA_bdg"/>
    <property type="match status" value="1"/>
</dbReference>
<evidence type="ECO:0000259" key="4">
    <source>
        <dbReference type="Pfam" id="PF08084"/>
    </source>
</evidence>
<dbReference type="Gene3D" id="3.30.420.230">
    <property type="match status" value="1"/>
</dbReference>
<dbReference type="Pfam" id="PF12134">
    <property type="entry name" value="PRP8_domainIV"/>
    <property type="match status" value="1"/>
</dbReference>
<feature type="domain" description="RNA recognition motif spliceosomal PrP8" evidence="7">
    <location>
        <begin position="823"/>
        <end position="913"/>
    </location>
</feature>
<dbReference type="InterPro" id="IPR043172">
    <property type="entry name" value="Prp8_domainIV_palm"/>
</dbReference>
<dbReference type="InterPro" id="IPR021983">
    <property type="entry name" value="PRP8_domainIV"/>
</dbReference>
<gene>
    <name evidence="9" type="primary">prp-8</name>
    <name evidence="9" type="ORF">TCON_0675</name>
</gene>
<dbReference type="Pfam" id="PF08082">
    <property type="entry name" value="PRO8NT"/>
    <property type="match status" value="1"/>
</dbReference>
<dbReference type="EMBL" id="SBIQ01000028">
    <property type="protein sequence ID" value="KAF7684116.1"/>
    <property type="molecule type" value="Genomic_DNA"/>
</dbReference>
<evidence type="ECO:0000313" key="10">
    <source>
        <dbReference type="Proteomes" id="UP001516464"/>
    </source>
</evidence>
<dbReference type="InterPro" id="IPR019580">
    <property type="entry name" value="Prp8_U6-snRNA-bd"/>
</dbReference>
<accession>A0ABQ7I130</accession>
<dbReference type="Pfam" id="PF08083">
    <property type="entry name" value="PROCN"/>
    <property type="match status" value="1"/>
</dbReference>
<feature type="domain" description="PRO8NT" evidence="2">
    <location>
        <begin position="11"/>
        <end position="140"/>
    </location>
</feature>
<organism evidence="9 10">
    <name type="scientific">Astathelohania contejeani</name>
    <dbReference type="NCBI Taxonomy" id="164912"/>
    <lineage>
        <taxon>Eukaryota</taxon>
        <taxon>Fungi</taxon>
        <taxon>Fungi incertae sedis</taxon>
        <taxon>Microsporidia</taxon>
        <taxon>Astathelohaniidae</taxon>
        <taxon>Astathelohania</taxon>
    </lineage>
</organism>
<evidence type="ECO:0000259" key="7">
    <source>
        <dbReference type="Pfam" id="PF10598"/>
    </source>
</evidence>
<dbReference type="Pfam" id="PF10598">
    <property type="entry name" value="RRM_4"/>
    <property type="match status" value="1"/>
</dbReference>
<dbReference type="InterPro" id="IPR019581">
    <property type="entry name" value="Prp8_U5-snRNA-bd"/>
</dbReference>
<dbReference type="InterPro" id="IPR043173">
    <property type="entry name" value="Prp8_domainIV_fingers"/>
</dbReference>
<comment type="caution">
    <text evidence="9">The sequence shown here is derived from an EMBL/GenBank/DDBJ whole genome shotgun (WGS) entry which is preliminary data.</text>
</comment>
<feature type="domain" description="PROCT" evidence="4">
    <location>
        <begin position="1912"/>
        <end position="1960"/>
    </location>
</feature>
<feature type="domain" description="Pre-mRNA-processing-splicing factor 8 U5-snRNA-binding" evidence="6">
    <location>
        <begin position="993"/>
        <end position="1100"/>
    </location>
</feature>
<evidence type="ECO:0000259" key="5">
    <source>
        <dbReference type="Pfam" id="PF10596"/>
    </source>
</evidence>
<dbReference type="InterPro" id="IPR019582">
    <property type="entry name" value="RRM_spliceosomal_PrP8"/>
</dbReference>
<dbReference type="Gene3D" id="3.90.1570.40">
    <property type="match status" value="1"/>
</dbReference>
<keyword evidence="1" id="KW-0175">Coiled coil</keyword>
<keyword evidence="10" id="KW-1185">Reference proteome</keyword>
<proteinExistence type="predicted"/>
<feature type="domain" description="Pre-mRNA-processing-splicing factor 8 U6-snRNA-binding" evidence="5">
    <location>
        <begin position="1175"/>
        <end position="1330"/>
    </location>
</feature>
<reference evidence="9 10" key="1">
    <citation type="submission" date="2019-01" db="EMBL/GenBank/DDBJ databases">
        <title>Genomes sequencing and comparative genomics of infectious freshwater microsporidia, Cucumispora dikerogammari and Thelohania contejeani.</title>
        <authorList>
            <person name="Cormier A."/>
            <person name="Giraud I."/>
            <person name="Wattier R."/>
            <person name="Teixeira M."/>
            <person name="Grandjean F."/>
            <person name="Rigaud T."/>
            <person name="Cordaux R."/>
        </authorList>
    </citation>
    <scope>NUCLEOTIDE SEQUENCE [LARGE SCALE GENOMIC DNA]</scope>
    <source>
        <strain evidence="9">T1</strain>
        <tissue evidence="9">Spores</tissue>
    </source>
</reference>
<evidence type="ECO:0000259" key="8">
    <source>
        <dbReference type="Pfam" id="PF12134"/>
    </source>
</evidence>
<dbReference type="Gene3D" id="3.40.140.10">
    <property type="entry name" value="Cytidine Deaminase, domain 2"/>
    <property type="match status" value="1"/>
</dbReference>
<dbReference type="InterPro" id="IPR012591">
    <property type="entry name" value="PRO8NT"/>
</dbReference>
<evidence type="ECO:0000259" key="6">
    <source>
        <dbReference type="Pfam" id="PF10597"/>
    </source>
</evidence>
<dbReference type="PANTHER" id="PTHR11140">
    <property type="entry name" value="PRE-MRNA SPLICING FACTOR PRP8"/>
    <property type="match status" value="1"/>
</dbReference>
<protein>
    <submittedName>
        <fullName evidence="9">Pre-mRNA-splicing factor 8 like protein</fullName>
    </submittedName>
</protein>
<evidence type="ECO:0000313" key="9">
    <source>
        <dbReference type="EMBL" id="KAF7684116.1"/>
    </source>
</evidence>
<dbReference type="InterPro" id="IPR012984">
    <property type="entry name" value="PROCT"/>
</dbReference>
<evidence type="ECO:0000256" key="1">
    <source>
        <dbReference type="SAM" id="Coils"/>
    </source>
</evidence>
<dbReference type="SUPFAM" id="SSF53098">
    <property type="entry name" value="Ribonuclease H-like"/>
    <property type="match status" value="2"/>
</dbReference>
<evidence type="ECO:0000259" key="2">
    <source>
        <dbReference type="Pfam" id="PF08082"/>
    </source>
</evidence>
<dbReference type="PANTHER" id="PTHR11140:SF0">
    <property type="entry name" value="PRE-MRNA-PROCESSING-SPLICING FACTOR 8"/>
    <property type="match status" value="1"/>
</dbReference>
<dbReference type="InterPro" id="IPR012592">
    <property type="entry name" value="PROCN"/>
</dbReference>
<dbReference type="InterPro" id="IPR042516">
    <property type="entry name" value="Prp8_U5-snRNA-bd_sf"/>
</dbReference>
<feature type="coiled-coil region" evidence="1">
    <location>
        <begin position="1767"/>
        <end position="1794"/>
    </location>
</feature>
<sequence length="1961" mass="229996">MTEKIKKEFKKEEMPPEHLRKLIKEYQRNMQKRNSKYCLQALRFLPHALQNLLRSMPMPWESIRYVKVLYHIRGTITFVDDKRKVDIDEYITRWGDCYKKMRAEKKLRSHFQRIRFPIFDDEEMPLDYGENFLGIIPPNGLGEYEPNNAFKLNLSANQNYLFTPEDFITAKTLNLNIPGGPKYEKLDTPDDILFVKKPEHKLAYPFLYSNKKNKIYLSAYQNPINFLCLHKIQINSTNLMKDKRAIAPYLSEINCDGSEIKERRMTAPENIPLIKNWYTNQCPPFAPKKVKLAYQRLIKDTTENEDRKKLTKRKNKIFKKLKNTKYFQTTELDWLEAGLQLVLQGHTMLNEILRRKKITYLTLDYNFNLKPIRTLTTKERKKSRLGSSFHLIRELLKFIKLIVDSHAKYRLRHIDEFQLADGLNYIFTHVGHLTGIYRYKYRIMRQIKKCKSLKHIIYHRFNEDIGKGPGCGFWAPSWRIWIFFFRGHISLIENYISNLVTRMNEGREYSAKGVTKQRIESHYDLEIRNRLISEIKSIIPENITSSRLNTILLHLSEAWKCWKANIPWNVPGMPEPITRLITKFINEKADWYINNTIYIRNRIRADKTVDKAVAKKNLGRITRLYLKEEATRQERYLEDGPNIEVDHALKMYNLMKEYLEKRKITKILFPDNEKYGEKHDHELLLLALEKLKETHSNKVRTNLAQREELTFIEEASDNPEETLIRIKKSLLTQRTFKEVNILLKDNYNTAHTVYEVDPIEKITDAYLDQYLSYESDKRNLFPNFIKPRDDELASQTVYNYLNDISKIIDNTSILECKMERIPENIDLNLLSKLLNLILDPILTEYIISKNNVMISYKDLQYNNNVGAIRGLEFYSFIYLFYTLGLDLMLLGVDKVMELIDGYCNKDDDIIHYMRYLDNIYVLFNHNKLTSDVLMSKFYERSPLVVYSLINVSTNTFSLCDFNVLISKHKLEKESFWRINNSFYAYITVSKEGIRKFRNRIEQIISSGGGSTFFKTINRWNIALLSLVTYYREAIIDSEELLNTIAKLEVKVQNVIKMGLNSKMPIRFPPVVFYSPKELGGLGMLSMSSVTVWDGDNTANASTKMIPNLLPYITPWETEFTDSREAYREYVLLKQKKGLDHIKPLFNRGLPRISTLYHRDRTILKYDKGYRIRNIFKKFSNYKSNQFYFTCAKHDGKLWKIDNYRDDVIEALGGIDSILKHTLFQSTYFNNWEGLFWEQSSKYEESMKCKKLTNAQRTGLNQIPNRRFTLWWSPTINRANVYVGFQVQLDLTGVLMHGKLPTIKISFIQIFRGHLWQKIHESIVLDIMDGLAERNTGNSIKDRIKTSGRSSITIHKLAVHPRKSYKLNAGGADLLLKGEFIVGPPKLLGSNIAGPEKRVNELWIDIQLRWGDYDSHDSRKYAKMKYLDYTTDPLSFYPSDSGIILVIDLCYNTYSAFGCIPKDLDGKLCALMDHIMKANVSLQILRERIRKALQLYSTQIEISSTYSDLFSSGLIVDNSLVYRGKSDNGALFVLNPKKGILYIRVINYSLFTGKKKMAQRIRNISAEGTAEILKIAGDVDSITVVGRNMAETMELYMIDHPDTKLKGTELELPFGEFINFKRVTKDLNEEEITKVELYKEWNKYISPYTCFCRLMLILRAMTVDRNEVKNLFGDCELWPDFDDEEWIDIELRLRDIVINNYCLIHKLNPKLLTQSEIRDIIFGSHIDHIQEKAELIEKKTFTFKGINKIGDEIVSTTWSRYGAIECKISEWRERYLIYEEKIEEVINNITNLNLNDTLNFTFKVPFDLVKMFYVISDIKTKIFALIVLNNEISFALLPQYCSGDKIRSPRKIPENIKEQIIGIVILNGDDIVEEELMMKYDINDGIVLRLSGDGEVSVYRNGIAGCVEYGGEGCYLIPEVWNYNFNRNYFNEEIDYSLKVGVPKRYFDGEHRMKHFINFSMI</sequence>
<feature type="domain" description="PRP8" evidence="8">
    <location>
        <begin position="1523"/>
        <end position="1698"/>
    </location>
</feature>
<dbReference type="InterPro" id="IPR012337">
    <property type="entry name" value="RNaseH-like_sf"/>
</dbReference>
<dbReference type="InterPro" id="IPR027652">
    <property type="entry name" value="PRP8"/>
</dbReference>
<dbReference type="Pfam" id="PF10597">
    <property type="entry name" value="U5_2-snRNA_bdg"/>
    <property type="match status" value="1"/>
</dbReference>
<evidence type="ECO:0000259" key="3">
    <source>
        <dbReference type="Pfam" id="PF08083"/>
    </source>
</evidence>